<keyword evidence="6" id="KW-0863">Zinc-finger</keyword>
<evidence type="ECO:0000256" key="3">
    <source>
        <dbReference type="ARBA" id="ARBA00013184"/>
    </source>
</evidence>
<keyword evidence="10" id="KW-0804">Transcription</keyword>
<feature type="compositionally biased region" description="Acidic residues" evidence="14">
    <location>
        <begin position="532"/>
        <end position="543"/>
    </location>
</feature>
<dbReference type="GO" id="GO:0006355">
    <property type="term" value="P:regulation of DNA-templated transcription"/>
    <property type="evidence" value="ECO:0007669"/>
    <property type="project" value="InterPro"/>
</dbReference>
<protein>
    <recommendedName>
        <fullName evidence="3">histone acetyltransferase</fullName>
        <ecNumber evidence="3">2.3.1.48</ecNumber>
    </recommendedName>
</protein>
<evidence type="ECO:0000256" key="14">
    <source>
        <dbReference type="SAM" id="MobiDB-lite"/>
    </source>
</evidence>
<name>A0A8H6HRD5_9AGAR</name>
<keyword evidence="4" id="KW-0808">Transferase</keyword>
<keyword evidence="8" id="KW-0007">Acetylation</keyword>
<dbReference type="PROSITE" id="PS51726">
    <property type="entry name" value="MYST_HAT"/>
    <property type="match status" value="1"/>
</dbReference>
<evidence type="ECO:0000256" key="2">
    <source>
        <dbReference type="ARBA" id="ARBA00010107"/>
    </source>
</evidence>
<dbReference type="Gene3D" id="1.10.10.10">
    <property type="entry name" value="Winged helix-like DNA-binding domain superfamily/Winged helix DNA-binding domain"/>
    <property type="match status" value="1"/>
</dbReference>
<dbReference type="Gene3D" id="3.30.60.60">
    <property type="entry name" value="N-acetyl transferase-like"/>
    <property type="match status" value="1"/>
</dbReference>
<evidence type="ECO:0000256" key="7">
    <source>
        <dbReference type="ARBA" id="ARBA00022833"/>
    </source>
</evidence>
<feature type="active site" description="Proton donor/acceptor" evidence="13">
    <location>
        <position position="359"/>
    </location>
</feature>
<evidence type="ECO:0000256" key="11">
    <source>
        <dbReference type="ARBA" id="ARBA00023242"/>
    </source>
</evidence>
<keyword evidence="7" id="KW-0862">Zinc</keyword>
<dbReference type="AlphaFoldDB" id="A0A8H6HRD5"/>
<dbReference type="InterPro" id="IPR036388">
    <property type="entry name" value="WH-like_DNA-bd_sf"/>
</dbReference>
<dbReference type="OrthoDB" id="787137at2759"/>
<dbReference type="GO" id="GO:0046972">
    <property type="term" value="F:histone H4K16 acetyltransferase activity"/>
    <property type="evidence" value="ECO:0007669"/>
    <property type="project" value="TreeGrafter"/>
</dbReference>
<evidence type="ECO:0000256" key="10">
    <source>
        <dbReference type="ARBA" id="ARBA00023163"/>
    </source>
</evidence>
<gene>
    <name evidence="16" type="ORF">DFP72DRAFT_1047900</name>
</gene>
<dbReference type="Proteomes" id="UP000521943">
    <property type="component" value="Unassembled WGS sequence"/>
</dbReference>
<proteinExistence type="inferred from homology"/>
<feature type="region of interest" description="Disordered" evidence="14">
    <location>
        <begin position="501"/>
        <end position="545"/>
    </location>
</feature>
<keyword evidence="11" id="KW-0539">Nucleus</keyword>
<dbReference type="EC" id="2.3.1.48" evidence="3"/>
<dbReference type="PANTHER" id="PTHR10615:SF219">
    <property type="entry name" value="HISTONE ACETYLTRANSFERASE KAT5"/>
    <property type="match status" value="1"/>
</dbReference>
<dbReference type="Gene3D" id="3.40.630.30">
    <property type="match status" value="1"/>
</dbReference>
<organism evidence="16 17">
    <name type="scientific">Ephemerocybe angulata</name>
    <dbReference type="NCBI Taxonomy" id="980116"/>
    <lineage>
        <taxon>Eukaryota</taxon>
        <taxon>Fungi</taxon>
        <taxon>Dikarya</taxon>
        <taxon>Basidiomycota</taxon>
        <taxon>Agaricomycotina</taxon>
        <taxon>Agaricomycetes</taxon>
        <taxon>Agaricomycetidae</taxon>
        <taxon>Agaricales</taxon>
        <taxon>Agaricineae</taxon>
        <taxon>Psathyrellaceae</taxon>
        <taxon>Ephemerocybe</taxon>
    </lineage>
</organism>
<feature type="compositionally biased region" description="Polar residues" evidence="14">
    <location>
        <begin position="509"/>
        <end position="523"/>
    </location>
</feature>
<feature type="region of interest" description="Disordered" evidence="14">
    <location>
        <begin position="53"/>
        <end position="141"/>
    </location>
</feature>
<evidence type="ECO:0000256" key="6">
    <source>
        <dbReference type="ARBA" id="ARBA00022771"/>
    </source>
</evidence>
<evidence type="ECO:0000256" key="5">
    <source>
        <dbReference type="ARBA" id="ARBA00022723"/>
    </source>
</evidence>
<reference evidence="16 17" key="1">
    <citation type="submission" date="2020-07" db="EMBL/GenBank/DDBJ databases">
        <title>Comparative genomics of pyrophilous fungi reveals a link between fire events and developmental genes.</title>
        <authorList>
            <consortium name="DOE Joint Genome Institute"/>
            <person name="Steindorff A.S."/>
            <person name="Carver A."/>
            <person name="Calhoun S."/>
            <person name="Stillman K."/>
            <person name="Liu H."/>
            <person name="Lipzen A."/>
            <person name="Pangilinan J."/>
            <person name="Labutti K."/>
            <person name="Bruns T.D."/>
            <person name="Grigoriev I.V."/>
        </authorList>
    </citation>
    <scope>NUCLEOTIDE SEQUENCE [LARGE SCALE GENOMIC DNA]</scope>
    <source>
        <strain evidence="16 17">CBS 144469</strain>
    </source>
</reference>
<dbReference type="SUPFAM" id="SSF55729">
    <property type="entry name" value="Acyl-CoA N-acyltransferases (Nat)"/>
    <property type="match status" value="1"/>
</dbReference>
<evidence type="ECO:0000256" key="1">
    <source>
        <dbReference type="ARBA" id="ARBA00004123"/>
    </source>
</evidence>
<evidence type="ECO:0000256" key="13">
    <source>
        <dbReference type="PIRSR" id="PIRSR602717-51"/>
    </source>
</evidence>
<evidence type="ECO:0000313" key="17">
    <source>
        <dbReference type="Proteomes" id="UP000521943"/>
    </source>
</evidence>
<evidence type="ECO:0000259" key="15">
    <source>
        <dbReference type="PROSITE" id="PS51726"/>
    </source>
</evidence>
<keyword evidence="5" id="KW-0479">Metal-binding</keyword>
<dbReference type="Pfam" id="PF01853">
    <property type="entry name" value="MOZ_SAS"/>
    <property type="match status" value="1"/>
</dbReference>
<dbReference type="GO" id="GO:0005634">
    <property type="term" value="C:nucleus"/>
    <property type="evidence" value="ECO:0007669"/>
    <property type="project" value="UniProtKB-SubCell"/>
</dbReference>
<keyword evidence="9" id="KW-0805">Transcription regulation</keyword>
<comment type="caution">
    <text evidence="16">The sequence shown here is derived from an EMBL/GenBank/DDBJ whole genome shotgun (WGS) entry which is preliminary data.</text>
</comment>
<dbReference type="InterPro" id="IPR040706">
    <property type="entry name" value="Zf-MYST"/>
</dbReference>
<accession>A0A8H6HRD5</accession>
<dbReference type="InterPro" id="IPR050603">
    <property type="entry name" value="MYST_HAT"/>
</dbReference>
<evidence type="ECO:0000256" key="12">
    <source>
        <dbReference type="ARBA" id="ARBA00023315"/>
    </source>
</evidence>
<dbReference type="Pfam" id="PF17772">
    <property type="entry name" value="zf-MYST"/>
    <property type="match status" value="1"/>
</dbReference>
<feature type="compositionally biased region" description="Low complexity" evidence="14">
    <location>
        <begin position="90"/>
        <end position="106"/>
    </location>
</feature>
<dbReference type="GO" id="GO:0008270">
    <property type="term" value="F:zinc ion binding"/>
    <property type="evidence" value="ECO:0007669"/>
    <property type="project" value="UniProtKB-KW"/>
</dbReference>
<dbReference type="InterPro" id="IPR016181">
    <property type="entry name" value="Acyl_CoA_acyltransferase"/>
</dbReference>
<dbReference type="GO" id="GO:0035267">
    <property type="term" value="C:NuA4 histone acetyltransferase complex"/>
    <property type="evidence" value="ECO:0007669"/>
    <property type="project" value="TreeGrafter"/>
</dbReference>
<keyword evidence="12" id="KW-0012">Acyltransferase</keyword>
<evidence type="ECO:0000256" key="4">
    <source>
        <dbReference type="ARBA" id="ARBA00022679"/>
    </source>
</evidence>
<sequence length="577" mass="64958">MPRASTSDKAEIIYICHSDGKTRRAQSLRRKGEKILVKYLDDERGDEWVDVRFLDNPPSTSQEVPAKAKSKKRKRTPTPTTRDLAGGPVAIAAALNEAAGETSSTSSRRRGGRKGKQAESGPGSAALTDEEPEAQNSRTAKGNRNFQHVYFGDWKIKTWYFSPYPLTDADIDDIPPTSALARSLDLGRPNQRWHGRASDLLRGTAGKTIWPDPGPLYVCDRCFKYFSESVVWEVHQRGCDKEVPPGRKVYNRDPVKIWEIDGEKDKLYCQNLSLFGKLFIDAKTLFFDLDNFMFYVVTKYQGGRENVIGYFSKEKVSFDDYNLATIVTFPQDQKQGYGSLMIEFSYELSRLAGKVGTPERPLSDLGLRGYLAYWVSTLVRFFRRVLTAIPSDQFGNAVIIKRGNFPDTTRDSAFKKGKKSMNCSDLMANLPGSVIPLDKLNEPMFTSDREFVTRLRSDGSAETHVHVYCTLADIARATNLRPDDVAFALNECGLLMKRMSKRDRDENRTPSVNKESSNLNGRTESIAVRLGDEDDDSDDEEEGGTIVITREMVEKVAKERNVKRMVLDLNCVCVDSD</sequence>
<evidence type="ECO:0000313" key="16">
    <source>
        <dbReference type="EMBL" id="KAF6751331.1"/>
    </source>
</evidence>
<comment type="similarity">
    <text evidence="2">Belongs to the MYST (SAS/MOZ) family.</text>
</comment>
<comment type="subcellular location">
    <subcellularLocation>
        <location evidence="1">Nucleus</location>
    </subcellularLocation>
</comment>
<evidence type="ECO:0000256" key="8">
    <source>
        <dbReference type="ARBA" id="ARBA00022990"/>
    </source>
</evidence>
<dbReference type="EMBL" id="JACGCI010000051">
    <property type="protein sequence ID" value="KAF6751331.1"/>
    <property type="molecule type" value="Genomic_DNA"/>
</dbReference>
<evidence type="ECO:0000256" key="9">
    <source>
        <dbReference type="ARBA" id="ARBA00023015"/>
    </source>
</evidence>
<keyword evidence="17" id="KW-1185">Reference proteome</keyword>
<dbReference type="InterPro" id="IPR002717">
    <property type="entry name" value="HAT_MYST-type"/>
</dbReference>
<feature type="domain" description="MYST-type HAT" evidence="15">
    <location>
        <begin position="141"/>
        <end position="510"/>
    </location>
</feature>
<dbReference type="PANTHER" id="PTHR10615">
    <property type="entry name" value="HISTONE ACETYLTRANSFERASE"/>
    <property type="match status" value="1"/>
</dbReference>